<dbReference type="Gene3D" id="3.40.50.300">
    <property type="entry name" value="P-loop containing nucleotide triphosphate hydrolases"/>
    <property type="match status" value="1"/>
</dbReference>
<dbReference type="GO" id="GO:0005657">
    <property type="term" value="C:replication fork"/>
    <property type="evidence" value="ECO:0007669"/>
    <property type="project" value="TreeGrafter"/>
</dbReference>
<dbReference type="GO" id="GO:0033065">
    <property type="term" value="C:Rad51C-XRCC3 complex"/>
    <property type="evidence" value="ECO:0007669"/>
    <property type="project" value="TreeGrafter"/>
</dbReference>
<comment type="caution">
    <text evidence="1">The sequence shown here is derived from an EMBL/GenBank/DDBJ whole genome shotgun (WGS) entry which is preliminary data.</text>
</comment>
<dbReference type="PANTHER" id="PTHR46487">
    <property type="entry name" value="DNA REPAIR PROTEIN XRCC3"/>
    <property type="match status" value="1"/>
</dbReference>
<dbReference type="GO" id="GO:0090656">
    <property type="term" value="P:t-circle formation"/>
    <property type="evidence" value="ECO:0007669"/>
    <property type="project" value="TreeGrafter"/>
</dbReference>
<dbReference type="GO" id="GO:0016787">
    <property type="term" value="F:hydrolase activity"/>
    <property type="evidence" value="ECO:0007669"/>
    <property type="project" value="UniProtKB-KW"/>
</dbReference>
<dbReference type="GO" id="GO:0000400">
    <property type="term" value="F:four-way junction DNA binding"/>
    <property type="evidence" value="ECO:0007669"/>
    <property type="project" value="TreeGrafter"/>
</dbReference>
<dbReference type="EMBL" id="PDCK01000042">
    <property type="protein sequence ID" value="PRQ37431.1"/>
    <property type="molecule type" value="Genomic_DNA"/>
</dbReference>
<dbReference type="InterPro" id="IPR027417">
    <property type="entry name" value="P-loop_NTPase"/>
</dbReference>
<dbReference type="AlphaFoldDB" id="A0A2P6QTB7"/>
<dbReference type="GO" id="GO:0045003">
    <property type="term" value="P:double-strand break repair via synthesis-dependent strand annealing"/>
    <property type="evidence" value="ECO:0007669"/>
    <property type="project" value="TreeGrafter"/>
</dbReference>
<evidence type="ECO:0000313" key="2">
    <source>
        <dbReference type="Proteomes" id="UP000238479"/>
    </source>
</evidence>
<dbReference type="GO" id="GO:0071140">
    <property type="term" value="P:resolution of mitotic recombination intermediates"/>
    <property type="evidence" value="ECO:0007669"/>
    <property type="project" value="TreeGrafter"/>
</dbReference>
<organism evidence="1 2">
    <name type="scientific">Rosa chinensis</name>
    <name type="common">China rose</name>
    <dbReference type="NCBI Taxonomy" id="74649"/>
    <lineage>
        <taxon>Eukaryota</taxon>
        <taxon>Viridiplantae</taxon>
        <taxon>Streptophyta</taxon>
        <taxon>Embryophyta</taxon>
        <taxon>Tracheophyta</taxon>
        <taxon>Spermatophyta</taxon>
        <taxon>Magnoliopsida</taxon>
        <taxon>eudicotyledons</taxon>
        <taxon>Gunneridae</taxon>
        <taxon>Pentapetalae</taxon>
        <taxon>rosids</taxon>
        <taxon>fabids</taxon>
        <taxon>Rosales</taxon>
        <taxon>Rosaceae</taxon>
        <taxon>Rosoideae</taxon>
        <taxon>Rosoideae incertae sedis</taxon>
        <taxon>Rosa</taxon>
    </lineage>
</organism>
<dbReference type="STRING" id="74649.A0A2P6QTB7"/>
<dbReference type="PANTHER" id="PTHR46487:SF1">
    <property type="entry name" value="DNA REPAIR PROTEIN XRCC3"/>
    <property type="match status" value="1"/>
</dbReference>
<sequence>MNPPLKPPPTHSLRSAPSFPRRPLCLLSLPPHRIPFPLSPPPPPLPLLPLLPQSHANLILSNPCEDVYVQAVHDAHQLLDIMPKIECFVASRKTRLPVRLIVIDSIAALFRSEFGNNPLDLKRRSFLFFEISGI</sequence>
<dbReference type="GO" id="GO:0000722">
    <property type="term" value="P:telomere maintenance via recombination"/>
    <property type="evidence" value="ECO:0007669"/>
    <property type="project" value="TreeGrafter"/>
</dbReference>
<name>A0A2P6QTB7_ROSCH</name>
<accession>A0A2P6QTB7</accession>
<protein>
    <submittedName>
        <fullName evidence="1">Putative P-loop containing nucleoside triphosphate hydrolase</fullName>
    </submittedName>
</protein>
<keyword evidence="1" id="KW-0378">Hydrolase</keyword>
<reference evidence="1 2" key="1">
    <citation type="journal article" date="2018" name="Nat. Genet.">
        <title>The Rosa genome provides new insights in the design of modern roses.</title>
        <authorList>
            <person name="Bendahmane M."/>
        </authorList>
    </citation>
    <scope>NUCLEOTIDE SEQUENCE [LARGE SCALE GENOMIC DNA]</scope>
    <source>
        <strain evidence="2">cv. Old Blush</strain>
    </source>
</reference>
<gene>
    <name evidence="1" type="ORF">RchiOBHm_Chr4g0402521</name>
</gene>
<keyword evidence="2" id="KW-1185">Reference proteome</keyword>
<evidence type="ECO:0000313" key="1">
    <source>
        <dbReference type="EMBL" id="PRQ37431.1"/>
    </source>
</evidence>
<dbReference type="Gramene" id="PRQ37431">
    <property type="protein sequence ID" value="PRQ37431"/>
    <property type="gene ID" value="RchiOBHm_Chr4g0402521"/>
</dbReference>
<dbReference type="Proteomes" id="UP000238479">
    <property type="component" value="Chromosome 4"/>
</dbReference>
<proteinExistence type="predicted"/>